<proteinExistence type="predicted"/>
<evidence type="ECO:0000313" key="2">
    <source>
        <dbReference type="Proteomes" id="UP000249254"/>
    </source>
</evidence>
<gene>
    <name evidence="1" type="ORF">DJ017_15535</name>
</gene>
<sequence length="94" mass="10259">MDRARPRTDIQTGEVVDFDEALLASLPAELREELRAEAIMLADAFAPKGRAHELEAMADALTRGEARSAEPQMDRRRARGLAAALRAIARSSEG</sequence>
<organism evidence="1 2">
    <name type="scientific">Phenylobacterium soli</name>
    <dbReference type="NCBI Taxonomy" id="2170551"/>
    <lineage>
        <taxon>Bacteria</taxon>
        <taxon>Pseudomonadati</taxon>
        <taxon>Pseudomonadota</taxon>
        <taxon>Alphaproteobacteria</taxon>
        <taxon>Caulobacterales</taxon>
        <taxon>Caulobacteraceae</taxon>
        <taxon>Phenylobacterium</taxon>
    </lineage>
</organism>
<protein>
    <submittedName>
        <fullName evidence="1">Uncharacterized protein</fullName>
    </submittedName>
</protein>
<dbReference type="AlphaFoldDB" id="A0A328AN79"/>
<dbReference type="Proteomes" id="UP000249254">
    <property type="component" value="Unassembled WGS sequence"/>
</dbReference>
<comment type="caution">
    <text evidence="1">The sequence shown here is derived from an EMBL/GenBank/DDBJ whole genome shotgun (WGS) entry which is preliminary data.</text>
</comment>
<dbReference type="EMBL" id="QFYQ01000001">
    <property type="protein sequence ID" value="RAK55821.1"/>
    <property type="molecule type" value="Genomic_DNA"/>
</dbReference>
<accession>A0A328AN79</accession>
<evidence type="ECO:0000313" key="1">
    <source>
        <dbReference type="EMBL" id="RAK55821.1"/>
    </source>
</evidence>
<keyword evidence="2" id="KW-1185">Reference proteome</keyword>
<reference evidence="2" key="1">
    <citation type="submission" date="2018-05" db="EMBL/GenBank/DDBJ databases">
        <authorList>
            <person name="Li X."/>
        </authorList>
    </citation>
    <scope>NUCLEOTIDE SEQUENCE [LARGE SCALE GENOMIC DNA]</scope>
    <source>
        <strain evidence="2">LX32</strain>
    </source>
</reference>
<name>A0A328AN79_9CAUL</name>
<dbReference type="RefSeq" id="WP_111529569.1">
    <property type="nucleotide sequence ID" value="NZ_JBHRSG010000003.1"/>
</dbReference>